<proteinExistence type="predicted"/>
<feature type="transmembrane region" description="Helical" evidence="1">
    <location>
        <begin position="68"/>
        <end position="93"/>
    </location>
</feature>
<dbReference type="Proteomes" id="UP001209257">
    <property type="component" value="Unassembled WGS sequence"/>
</dbReference>
<evidence type="ECO:0000313" key="2">
    <source>
        <dbReference type="EMBL" id="MCU7555245.1"/>
    </source>
</evidence>
<sequence>MGKKTGTGRPADRRQIPRSRDTFFRLVVAVNSLAWLLLVAALILFHFARPDFVSGVQQYWGMGVEREWSQGYVEAMLTLLQICLGMSLVTMLLRSRRNRRQDDSFGVNLFILAGISLISLLTVTIQVN</sequence>
<feature type="transmembrane region" description="Helical" evidence="1">
    <location>
        <begin position="23"/>
        <end position="48"/>
    </location>
</feature>
<organism evidence="2 3">
    <name type="scientific">Alteromonas salexigens</name>
    <dbReference type="NCBI Taxonomy" id="2982530"/>
    <lineage>
        <taxon>Bacteria</taxon>
        <taxon>Pseudomonadati</taxon>
        <taxon>Pseudomonadota</taxon>
        <taxon>Gammaproteobacteria</taxon>
        <taxon>Alteromonadales</taxon>
        <taxon>Alteromonadaceae</taxon>
        <taxon>Alteromonas/Salinimonas group</taxon>
        <taxon>Alteromonas</taxon>
    </lineage>
</organism>
<protein>
    <submittedName>
        <fullName evidence="2">Uncharacterized protein</fullName>
    </submittedName>
</protein>
<feature type="transmembrane region" description="Helical" evidence="1">
    <location>
        <begin position="105"/>
        <end position="127"/>
    </location>
</feature>
<dbReference type="RefSeq" id="WP_262994700.1">
    <property type="nucleotide sequence ID" value="NZ_JAOTJC010000008.1"/>
</dbReference>
<keyword evidence="1" id="KW-0812">Transmembrane</keyword>
<keyword evidence="1" id="KW-1133">Transmembrane helix</keyword>
<evidence type="ECO:0000313" key="3">
    <source>
        <dbReference type="Proteomes" id="UP001209257"/>
    </source>
</evidence>
<evidence type="ECO:0000256" key="1">
    <source>
        <dbReference type="SAM" id="Phobius"/>
    </source>
</evidence>
<reference evidence="3" key="1">
    <citation type="submission" date="2023-07" db="EMBL/GenBank/DDBJ databases">
        <title>Study on multiphase classification of strain Alteromonas salexigens isolated from the Yellow Sea.</title>
        <authorList>
            <person name="Sun L."/>
        </authorList>
    </citation>
    <scope>NUCLEOTIDE SEQUENCE [LARGE SCALE GENOMIC DNA]</scope>
    <source>
        <strain evidence="3">ASW11-19</strain>
    </source>
</reference>
<accession>A0ABT2VPJ9</accession>
<keyword evidence="3" id="KW-1185">Reference proteome</keyword>
<keyword evidence="1" id="KW-0472">Membrane</keyword>
<name>A0ABT2VPJ9_9ALTE</name>
<gene>
    <name evidence="2" type="ORF">OCL06_11635</name>
</gene>
<comment type="caution">
    <text evidence="2">The sequence shown here is derived from an EMBL/GenBank/DDBJ whole genome shotgun (WGS) entry which is preliminary data.</text>
</comment>
<dbReference type="EMBL" id="JAOTJC010000008">
    <property type="protein sequence ID" value="MCU7555245.1"/>
    <property type="molecule type" value="Genomic_DNA"/>
</dbReference>